<sequence length="133" mass="14477">VASIKPSLTALLIGHSFTVVYIPLAICLFYFSTARSRKTPIFLANAFNIIFAITVGIVDDYRAVCVYPSSSARINAPPIGVLGAFQSIIVDTILLLRLVAVYPRRSVGLRAFVLLVTLPVLLKVARVINISLF</sequence>
<feature type="non-terminal residue" evidence="2">
    <location>
        <position position="1"/>
    </location>
</feature>
<gene>
    <name evidence="2" type="ORF">FISHEDRAFT_26213</name>
</gene>
<accession>A0A0D7AM06</accession>
<keyword evidence="1" id="KW-0812">Transmembrane</keyword>
<reference evidence="2 3" key="1">
    <citation type="journal article" date="2015" name="Fungal Genet. Biol.">
        <title>Evolution of novel wood decay mechanisms in Agaricales revealed by the genome sequences of Fistulina hepatica and Cylindrobasidium torrendii.</title>
        <authorList>
            <person name="Floudas D."/>
            <person name="Held B.W."/>
            <person name="Riley R."/>
            <person name="Nagy L.G."/>
            <person name="Koehler G."/>
            <person name="Ransdell A.S."/>
            <person name="Younus H."/>
            <person name="Chow J."/>
            <person name="Chiniquy J."/>
            <person name="Lipzen A."/>
            <person name="Tritt A."/>
            <person name="Sun H."/>
            <person name="Haridas S."/>
            <person name="LaButti K."/>
            <person name="Ohm R.A."/>
            <person name="Kues U."/>
            <person name="Blanchette R.A."/>
            <person name="Grigoriev I.V."/>
            <person name="Minto R.E."/>
            <person name="Hibbett D.S."/>
        </authorList>
    </citation>
    <scope>NUCLEOTIDE SEQUENCE [LARGE SCALE GENOMIC DNA]</scope>
    <source>
        <strain evidence="2 3">ATCC 64428</strain>
    </source>
</reference>
<feature type="transmembrane region" description="Helical" evidence="1">
    <location>
        <begin position="39"/>
        <end position="58"/>
    </location>
</feature>
<dbReference type="Proteomes" id="UP000054144">
    <property type="component" value="Unassembled WGS sequence"/>
</dbReference>
<keyword evidence="3" id="KW-1185">Reference proteome</keyword>
<dbReference type="OrthoDB" id="2548432at2759"/>
<feature type="non-terminal residue" evidence="2">
    <location>
        <position position="133"/>
    </location>
</feature>
<feature type="transmembrane region" description="Helical" evidence="1">
    <location>
        <begin position="12"/>
        <end position="32"/>
    </location>
</feature>
<dbReference type="EMBL" id="KN881635">
    <property type="protein sequence ID" value="KIY52632.1"/>
    <property type="molecule type" value="Genomic_DNA"/>
</dbReference>
<organism evidence="2 3">
    <name type="scientific">Fistulina hepatica ATCC 64428</name>
    <dbReference type="NCBI Taxonomy" id="1128425"/>
    <lineage>
        <taxon>Eukaryota</taxon>
        <taxon>Fungi</taxon>
        <taxon>Dikarya</taxon>
        <taxon>Basidiomycota</taxon>
        <taxon>Agaricomycotina</taxon>
        <taxon>Agaricomycetes</taxon>
        <taxon>Agaricomycetidae</taxon>
        <taxon>Agaricales</taxon>
        <taxon>Fistulinaceae</taxon>
        <taxon>Fistulina</taxon>
    </lineage>
</organism>
<keyword evidence="1" id="KW-1133">Transmembrane helix</keyword>
<keyword evidence="1" id="KW-0472">Membrane</keyword>
<feature type="transmembrane region" description="Helical" evidence="1">
    <location>
        <begin position="78"/>
        <end position="99"/>
    </location>
</feature>
<dbReference type="AlphaFoldDB" id="A0A0D7AM06"/>
<proteinExistence type="predicted"/>
<evidence type="ECO:0000256" key="1">
    <source>
        <dbReference type="SAM" id="Phobius"/>
    </source>
</evidence>
<name>A0A0D7AM06_9AGAR</name>
<evidence type="ECO:0000313" key="3">
    <source>
        <dbReference type="Proteomes" id="UP000054144"/>
    </source>
</evidence>
<evidence type="ECO:0000313" key="2">
    <source>
        <dbReference type="EMBL" id="KIY52632.1"/>
    </source>
</evidence>
<feature type="transmembrane region" description="Helical" evidence="1">
    <location>
        <begin position="111"/>
        <end position="132"/>
    </location>
</feature>
<protein>
    <submittedName>
        <fullName evidence="2">Uncharacterized protein</fullName>
    </submittedName>
</protein>